<feature type="transmembrane region" description="Helical" evidence="1">
    <location>
        <begin position="46"/>
        <end position="68"/>
    </location>
</feature>
<reference evidence="2 3" key="1">
    <citation type="submission" date="2010-12" db="EMBL/GenBank/DDBJ databases">
        <authorList>
            <person name="Muzny D."/>
            <person name="Qin X."/>
            <person name="Deng J."/>
            <person name="Jiang H."/>
            <person name="Liu Y."/>
            <person name="Qu J."/>
            <person name="Song X.-Z."/>
            <person name="Zhang L."/>
            <person name="Thornton R."/>
            <person name="Coyle M."/>
            <person name="Francisco L."/>
            <person name="Jackson L."/>
            <person name="Javaid M."/>
            <person name="Korchina V."/>
            <person name="Kovar C."/>
            <person name="Mata R."/>
            <person name="Mathew T."/>
            <person name="Ngo R."/>
            <person name="Nguyen L."/>
            <person name="Nguyen N."/>
            <person name="Okwuonu G."/>
            <person name="Ongeri F."/>
            <person name="Pham C."/>
            <person name="Simmons D."/>
            <person name="Wilczek-Boney K."/>
            <person name="Hale W."/>
            <person name="Jakkamsetti A."/>
            <person name="Pham P."/>
            <person name="Ruth R."/>
            <person name="San Lucas F."/>
            <person name="Warren J."/>
            <person name="Zhang J."/>
            <person name="Zhao Z."/>
            <person name="Zhou C."/>
            <person name="Zhu D."/>
            <person name="Lee S."/>
            <person name="Bess C."/>
            <person name="Blankenburg K."/>
            <person name="Forbes L."/>
            <person name="Fu Q."/>
            <person name="Gubbala S."/>
            <person name="Hirani K."/>
            <person name="Jayaseelan J.C."/>
            <person name="Lara F."/>
            <person name="Munidasa M."/>
            <person name="Palculict T."/>
            <person name="Patil S."/>
            <person name="Pu L.-L."/>
            <person name="Saada N."/>
            <person name="Tang L."/>
            <person name="Weissenberger G."/>
            <person name="Zhu Y."/>
            <person name="Hemphill L."/>
            <person name="Shang Y."/>
            <person name="Youmans B."/>
            <person name="Ayvaz T."/>
            <person name="Ross M."/>
            <person name="Santibanez J."/>
            <person name="Aqrawi P."/>
            <person name="Gross S."/>
            <person name="Joshi V."/>
            <person name="Fowler G."/>
            <person name="Nazareth L."/>
            <person name="Reid J."/>
            <person name="Worley K."/>
            <person name="Petrosino J."/>
            <person name="Highlander S."/>
            <person name="Gibbs R."/>
        </authorList>
    </citation>
    <scope>NUCLEOTIDE SEQUENCE [LARGE SCALE GENOMIC DNA]</scope>
    <source>
        <strain evidence="2 3">ATCC 33393</strain>
    </source>
</reference>
<dbReference type="InterPro" id="IPR021730">
    <property type="entry name" value="YdbH"/>
</dbReference>
<name>E6L0J6_9PAST</name>
<dbReference type="STRING" id="739.GCA_001059425_01498"/>
<dbReference type="AlphaFoldDB" id="E6L0J6"/>
<evidence type="ECO:0000313" key="2">
    <source>
        <dbReference type="EMBL" id="EFU66757.1"/>
    </source>
</evidence>
<dbReference type="EMBL" id="AEPS01000015">
    <property type="protein sequence ID" value="EFU66757.1"/>
    <property type="molecule type" value="Genomic_DNA"/>
</dbReference>
<evidence type="ECO:0000313" key="3">
    <source>
        <dbReference type="Proteomes" id="UP000032871"/>
    </source>
</evidence>
<dbReference type="HOGENOM" id="CLU_016453_0_0_6"/>
<dbReference type="Proteomes" id="UP000032871">
    <property type="component" value="Unassembled WGS sequence"/>
</dbReference>
<accession>E6L0J6</accession>
<organism evidence="2 3">
    <name type="scientific">Aggregatibacter segnis ATCC 33393</name>
    <dbReference type="NCBI Taxonomy" id="888057"/>
    <lineage>
        <taxon>Bacteria</taxon>
        <taxon>Pseudomonadati</taxon>
        <taxon>Pseudomonadota</taxon>
        <taxon>Gammaproteobacteria</taxon>
        <taxon>Pasteurellales</taxon>
        <taxon>Pasteurellaceae</taxon>
        <taxon>Aggregatibacter</taxon>
    </lineage>
</organism>
<comment type="caution">
    <text evidence="2">The sequence shown here is derived from an EMBL/GenBank/DDBJ whole genome shotgun (WGS) entry which is preliminary data.</text>
</comment>
<protein>
    <submittedName>
        <fullName evidence="2">Uncharacterized protein</fullName>
    </submittedName>
</protein>
<evidence type="ECO:0000256" key="1">
    <source>
        <dbReference type="SAM" id="Phobius"/>
    </source>
</evidence>
<keyword evidence="3" id="KW-1185">Reference proteome</keyword>
<dbReference type="Pfam" id="PF11739">
    <property type="entry name" value="YdbH-like"/>
    <property type="match status" value="1"/>
</dbReference>
<keyword evidence="1" id="KW-0812">Transmembrane</keyword>
<dbReference type="NCBIfam" id="NF007971">
    <property type="entry name" value="PRK10695.1"/>
    <property type="match status" value="1"/>
</dbReference>
<proteinExistence type="predicted"/>
<keyword evidence="1" id="KW-1133">Transmembrane helix</keyword>
<keyword evidence="1" id="KW-0472">Membrane</keyword>
<gene>
    <name evidence="2" type="ORF">HMPREF9064_1900</name>
</gene>
<sequence>MLRRERESAVGFYRVFHCNIPLECVENSGFACVAIKMLYEIVMKKWWRYALFVLFVLVVGVCSLPWWLTPKQVEQMANHFLLPEYRLQLSDQWLMQSSELQLSELQLATSECTLTTLQNVRLNWWPPRLEVENAVVDYACFEHLPVSEESKTPSKLTALFDIIPDSELVIEHLRIKGLDEIQQPMLHQLISSDMSVTAHYDAEQLKLHTNARTDEGLILEHHSTLVRQYSSFQWHGQTDFQPSTTENYHLNFTLQLNDELWQPPSQGDIILDWQNSQWTVEKGHLQFVWNGDEGKITAQDLTRNAPLLDIPFTFTEKGLDISWGTFYWTFDGYQPIKGFLGLAARKPQEGWLPLGLDLNVILQTFGEQGKGEIVISGKNGEIGGGEKKNAFFFDLTTRGDLRYNNTVAQTNLKYHIGGDLDLPLLRFYPGSIFKMDNLQPDSKIHVRVPLDDVLVGRYGLEGRLQATLQGFTPQFEQLDLKLDGLAHEFIAGIKTIFELRDERQKLRVAELQAANRWDWTIEGDALWKSLKTPVNMKGIGFWEGDHIELNQLFAHSGKVSIDGVKMAPLSLELKDRLRWNYEKQHIRGLMQAKTDWIEFAYGGRFEKPVFGLGIDGKSIDHFSAAGDLKAGSLGPLDLLATYENNVLSGKISWKEQSAKVFQSLFPQQWEWIIHQGSIKGESDFVINGGGIAMTGILNLHHGKITMPDGEIEGLNISFPLNYQNLKLQLKSNHPINFSVKNMRIGALTTHNGTFDIFGTYPYSEHHPLTLSKVKIGLFDGELTVDKLNFPQRQMALLSFKNIDLAQVLEMAQYNQLSLNGRANATFPFWLGHKTCLICNGTLEQVGKLHLKVNESVVDGLKKGGWTEGILVDLLKELELNGSQASIDLAPNGQMTLRATINGFNPTKQSHHPITLNYMHRENMFELWDMIDYGSQFEQKLQHRLYRQLEK</sequence>